<protein>
    <recommendedName>
        <fullName evidence="3">Ester cyclase</fullName>
    </recommendedName>
</protein>
<dbReference type="Pfam" id="PF07366">
    <property type="entry name" value="SnoaL"/>
    <property type="match status" value="1"/>
</dbReference>
<keyword evidence="2" id="KW-1185">Reference proteome</keyword>
<dbReference type="PANTHER" id="PTHR38436:SF1">
    <property type="entry name" value="ESTER CYCLASE"/>
    <property type="match status" value="1"/>
</dbReference>
<dbReference type="InterPro" id="IPR032710">
    <property type="entry name" value="NTF2-like_dom_sf"/>
</dbReference>
<comment type="caution">
    <text evidence="1">The sequence shown here is derived from an EMBL/GenBank/DDBJ whole genome shotgun (WGS) entry which is preliminary data.</text>
</comment>
<sequence length="178" mass="20149">MKLLLINVSILLFLIGCNTKKTYPDTNTDKTNLIAKEHAQDSIEGRNKQIALLCIKSWSEGNVDEIVKHLAPNTIEFGDESTPPVQGVDNAKQFMHLWNSSVKDYRSDNELAVAEGDYVFVYAGWSGTFKNDFMGMKTSGKSFKFKDVDIFKFNKNGQIIEHRAVHFSTVLKQLANQR</sequence>
<proteinExistence type="predicted"/>
<gene>
    <name evidence="1" type="ORF">GCM10023186_28130</name>
</gene>
<evidence type="ECO:0000313" key="1">
    <source>
        <dbReference type="EMBL" id="GAA4385090.1"/>
    </source>
</evidence>
<name>A0ABP8J542_9BACT</name>
<dbReference type="SUPFAM" id="SSF54427">
    <property type="entry name" value="NTF2-like"/>
    <property type="match status" value="1"/>
</dbReference>
<organism evidence="1 2">
    <name type="scientific">Hymenobacter koreensis</name>
    <dbReference type="NCBI Taxonomy" id="1084523"/>
    <lineage>
        <taxon>Bacteria</taxon>
        <taxon>Pseudomonadati</taxon>
        <taxon>Bacteroidota</taxon>
        <taxon>Cytophagia</taxon>
        <taxon>Cytophagales</taxon>
        <taxon>Hymenobacteraceae</taxon>
        <taxon>Hymenobacter</taxon>
    </lineage>
</organism>
<dbReference type="EMBL" id="BAABHA010000010">
    <property type="protein sequence ID" value="GAA4385090.1"/>
    <property type="molecule type" value="Genomic_DNA"/>
</dbReference>
<dbReference type="InterPro" id="IPR009959">
    <property type="entry name" value="Cyclase_SnoaL-like"/>
</dbReference>
<dbReference type="RefSeq" id="WP_345225242.1">
    <property type="nucleotide sequence ID" value="NZ_BAABHA010000010.1"/>
</dbReference>
<accession>A0ABP8J542</accession>
<reference evidence="2" key="1">
    <citation type="journal article" date="2019" name="Int. J. Syst. Evol. Microbiol.">
        <title>The Global Catalogue of Microorganisms (GCM) 10K type strain sequencing project: providing services to taxonomists for standard genome sequencing and annotation.</title>
        <authorList>
            <consortium name="The Broad Institute Genomics Platform"/>
            <consortium name="The Broad Institute Genome Sequencing Center for Infectious Disease"/>
            <person name="Wu L."/>
            <person name="Ma J."/>
        </authorList>
    </citation>
    <scope>NUCLEOTIDE SEQUENCE [LARGE SCALE GENOMIC DNA]</scope>
    <source>
        <strain evidence="2">JCM 17924</strain>
    </source>
</reference>
<dbReference type="Gene3D" id="3.10.450.50">
    <property type="match status" value="1"/>
</dbReference>
<dbReference type="PANTHER" id="PTHR38436">
    <property type="entry name" value="POLYKETIDE CYCLASE SNOAL-LIKE DOMAIN"/>
    <property type="match status" value="1"/>
</dbReference>
<evidence type="ECO:0000313" key="2">
    <source>
        <dbReference type="Proteomes" id="UP001500454"/>
    </source>
</evidence>
<dbReference type="PROSITE" id="PS51257">
    <property type="entry name" value="PROKAR_LIPOPROTEIN"/>
    <property type="match status" value="1"/>
</dbReference>
<evidence type="ECO:0008006" key="3">
    <source>
        <dbReference type="Google" id="ProtNLM"/>
    </source>
</evidence>
<dbReference type="Proteomes" id="UP001500454">
    <property type="component" value="Unassembled WGS sequence"/>
</dbReference>